<comment type="caution">
    <text evidence="2">The sequence shown here is derived from an EMBL/GenBank/DDBJ whole genome shotgun (WGS) entry which is preliminary data.</text>
</comment>
<accession>A0ABN2ZPQ0</accession>
<evidence type="ECO:0000313" key="2">
    <source>
        <dbReference type="EMBL" id="GAA2145603.1"/>
    </source>
</evidence>
<organism evidence="2 3">
    <name type="scientific">Arthrobacter humicola</name>
    <dbReference type="NCBI Taxonomy" id="409291"/>
    <lineage>
        <taxon>Bacteria</taxon>
        <taxon>Bacillati</taxon>
        <taxon>Actinomycetota</taxon>
        <taxon>Actinomycetes</taxon>
        <taxon>Micrococcales</taxon>
        <taxon>Micrococcaceae</taxon>
        <taxon>Arthrobacter</taxon>
    </lineage>
</organism>
<feature type="compositionally biased region" description="Basic and acidic residues" evidence="1">
    <location>
        <begin position="47"/>
        <end position="75"/>
    </location>
</feature>
<sequence>MSFDHAEGGAEQGGVTQLGPWIHRWNGPSQEDRRDKGQGGSYGVRRPPPERFGEKATDRARSKNSDHQPRGDGSDHVSALARLGKVTGKGRQQGPGHCCEANQDQCEEQHLKGRSYGSYSKGGGAKEHHQRQETSSIHDIT</sequence>
<dbReference type="Proteomes" id="UP001500102">
    <property type="component" value="Unassembled WGS sequence"/>
</dbReference>
<proteinExistence type="predicted"/>
<reference evidence="2 3" key="1">
    <citation type="journal article" date="2019" name="Int. J. Syst. Evol. Microbiol.">
        <title>The Global Catalogue of Microorganisms (GCM) 10K type strain sequencing project: providing services to taxonomists for standard genome sequencing and annotation.</title>
        <authorList>
            <consortium name="The Broad Institute Genomics Platform"/>
            <consortium name="The Broad Institute Genome Sequencing Center for Infectious Disease"/>
            <person name="Wu L."/>
            <person name="Ma J."/>
        </authorList>
    </citation>
    <scope>NUCLEOTIDE SEQUENCE [LARGE SCALE GENOMIC DNA]</scope>
    <source>
        <strain evidence="2 3">JCM 15921</strain>
    </source>
</reference>
<feature type="region of interest" description="Disordered" evidence="1">
    <location>
        <begin position="1"/>
        <end position="100"/>
    </location>
</feature>
<keyword evidence="3" id="KW-1185">Reference proteome</keyword>
<protein>
    <submittedName>
        <fullName evidence="2">Uncharacterized protein</fullName>
    </submittedName>
</protein>
<gene>
    <name evidence="2" type="ORF">GCM10009825_38420</name>
</gene>
<evidence type="ECO:0000313" key="3">
    <source>
        <dbReference type="Proteomes" id="UP001500102"/>
    </source>
</evidence>
<name>A0ABN2ZPQ0_9MICC</name>
<feature type="region of interest" description="Disordered" evidence="1">
    <location>
        <begin position="112"/>
        <end position="141"/>
    </location>
</feature>
<dbReference type="EMBL" id="BAAAQB010000041">
    <property type="protein sequence ID" value="GAA2145603.1"/>
    <property type="molecule type" value="Genomic_DNA"/>
</dbReference>
<evidence type="ECO:0000256" key="1">
    <source>
        <dbReference type="SAM" id="MobiDB-lite"/>
    </source>
</evidence>